<dbReference type="InterPro" id="IPR011010">
    <property type="entry name" value="DNA_brk_join_enz"/>
</dbReference>
<evidence type="ECO:0000256" key="3">
    <source>
        <dbReference type="ARBA" id="ARBA00023172"/>
    </source>
</evidence>
<evidence type="ECO:0000256" key="2">
    <source>
        <dbReference type="ARBA" id="ARBA00023125"/>
    </source>
</evidence>
<organism evidence="7 8">
    <name type="scientific">Aurantimonas aggregata</name>
    <dbReference type="NCBI Taxonomy" id="2047720"/>
    <lineage>
        <taxon>Bacteria</taxon>
        <taxon>Pseudomonadati</taxon>
        <taxon>Pseudomonadota</taxon>
        <taxon>Alphaproteobacteria</taxon>
        <taxon>Hyphomicrobiales</taxon>
        <taxon>Aurantimonadaceae</taxon>
        <taxon>Aurantimonas</taxon>
    </lineage>
</organism>
<dbReference type="PANTHER" id="PTHR30349:SF90">
    <property type="entry name" value="TYROSINE RECOMBINASE XERD"/>
    <property type="match status" value="1"/>
</dbReference>
<dbReference type="PANTHER" id="PTHR30349">
    <property type="entry name" value="PHAGE INTEGRASE-RELATED"/>
    <property type="match status" value="1"/>
</dbReference>
<dbReference type="AlphaFoldDB" id="A0A6L9MNU9"/>
<keyword evidence="2 4" id="KW-0238">DNA-binding</keyword>
<keyword evidence="8" id="KW-1185">Reference proteome</keyword>
<dbReference type="GO" id="GO:0006310">
    <property type="term" value="P:DNA recombination"/>
    <property type="evidence" value="ECO:0007669"/>
    <property type="project" value="UniProtKB-KW"/>
</dbReference>
<comment type="caution">
    <text evidence="7">The sequence shown here is derived from an EMBL/GenBank/DDBJ whole genome shotgun (WGS) entry which is preliminary data.</text>
</comment>
<keyword evidence="1" id="KW-0229">DNA integration</keyword>
<dbReference type="InterPro" id="IPR013762">
    <property type="entry name" value="Integrase-like_cat_sf"/>
</dbReference>
<dbReference type="PROSITE" id="PS51900">
    <property type="entry name" value="CB"/>
    <property type="match status" value="1"/>
</dbReference>
<dbReference type="Pfam" id="PF00589">
    <property type="entry name" value="Phage_integrase"/>
    <property type="match status" value="1"/>
</dbReference>
<feature type="domain" description="Core-binding (CB)" evidence="6">
    <location>
        <begin position="110"/>
        <end position="191"/>
    </location>
</feature>
<evidence type="ECO:0000259" key="5">
    <source>
        <dbReference type="PROSITE" id="PS51898"/>
    </source>
</evidence>
<sequence length="402" mass="45099">MTKPKRWHRRSVETRLVWLQPHVDGFRHWLERQHYSPATITELVRLLAVWGDWVRERGFDLEMLPAGLAASAPVFRGGRTPRAPQGAAKLFVVYLRESAELPCERRPTLEETWPTLAAFRRWMREERGIADSTLDLYQRVLIDLVSSLGADPTAYTAAAIRGFVLERARPHGRGRAQGIAVATRAYLRYLIATEECPVGRDRAVPGFARWKLAPTPGFLGQDELDRLLAACDGEERLRDRAVILLLARLGLRASEVADLTFDDIDWKDGRIALAGKMRRREHLPLTQEIGEAILAYMERERPRLATMRVFLTQAAPIRPIGRIAVKCIVRRALDRAGIESAQRGSHLLRHSAATAMLRGGASLAGVGAVLRHRSPSITVIYAKVDMSLLTEIAQPWGGRLPC</sequence>
<dbReference type="SUPFAM" id="SSF56349">
    <property type="entry name" value="DNA breaking-rejoining enzymes"/>
    <property type="match status" value="1"/>
</dbReference>
<feature type="domain" description="Tyr recombinase" evidence="5">
    <location>
        <begin position="214"/>
        <end position="394"/>
    </location>
</feature>
<evidence type="ECO:0000259" key="6">
    <source>
        <dbReference type="PROSITE" id="PS51900"/>
    </source>
</evidence>
<protein>
    <submittedName>
        <fullName evidence="7">Tyrosine-type recombinase/integrase</fullName>
    </submittedName>
</protein>
<dbReference type="InterPro" id="IPR002104">
    <property type="entry name" value="Integrase_catalytic"/>
</dbReference>
<name>A0A6L9MNU9_9HYPH</name>
<reference evidence="7 8" key="1">
    <citation type="submission" date="2020-01" db="EMBL/GenBank/DDBJ databases">
        <title>Genomes of bacteria type strains.</title>
        <authorList>
            <person name="Chen J."/>
            <person name="Zhu S."/>
            <person name="Chen J."/>
        </authorList>
    </citation>
    <scope>NUCLEOTIDE SEQUENCE [LARGE SCALE GENOMIC DNA]</scope>
    <source>
        <strain evidence="7 8">KCTC 52919</strain>
    </source>
</reference>
<dbReference type="Gene3D" id="1.10.443.10">
    <property type="entry name" value="Intergrase catalytic core"/>
    <property type="match status" value="1"/>
</dbReference>
<dbReference type="InterPro" id="IPR044068">
    <property type="entry name" value="CB"/>
</dbReference>
<evidence type="ECO:0000313" key="7">
    <source>
        <dbReference type="EMBL" id="NDV89527.1"/>
    </source>
</evidence>
<evidence type="ECO:0000256" key="1">
    <source>
        <dbReference type="ARBA" id="ARBA00022908"/>
    </source>
</evidence>
<dbReference type="RefSeq" id="WP_163046371.1">
    <property type="nucleotide sequence ID" value="NZ_JAAAMJ010000059.1"/>
</dbReference>
<gene>
    <name evidence="7" type="ORF">GTW51_23105</name>
</gene>
<evidence type="ECO:0000313" key="8">
    <source>
        <dbReference type="Proteomes" id="UP000476332"/>
    </source>
</evidence>
<dbReference type="Proteomes" id="UP000476332">
    <property type="component" value="Unassembled WGS sequence"/>
</dbReference>
<keyword evidence="3" id="KW-0233">DNA recombination</keyword>
<accession>A0A6L9MNU9</accession>
<proteinExistence type="predicted"/>
<evidence type="ECO:0000256" key="4">
    <source>
        <dbReference type="PROSITE-ProRule" id="PRU01248"/>
    </source>
</evidence>
<dbReference type="GO" id="GO:0003677">
    <property type="term" value="F:DNA binding"/>
    <property type="evidence" value="ECO:0007669"/>
    <property type="project" value="UniProtKB-UniRule"/>
</dbReference>
<dbReference type="PROSITE" id="PS51898">
    <property type="entry name" value="TYR_RECOMBINASE"/>
    <property type="match status" value="1"/>
</dbReference>
<dbReference type="EMBL" id="JAAAMJ010000059">
    <property type="protein sequence ID" value="NDV89527.1"/>
    <property type="molecule type" value="Genomic_DNA"/>
</dbReference>
<dbReference type="InterPro" id="IPR050090">
    <property type="entry name" value="Tyrosine_recombinase_XerCD"/>
</dbReference>
<dbReference type="GO" id="GO:0015074">
    <property type="term" value="P:DNA integration"/>
    <property type="evidence" value="ECO:0007669"/>
    <property type="project" value="UniProtKB-KW"/>
</dbReference>